<sequence>MKMTTSHLITAAAISSAIALASCQQKEESAANSDSSEEAGQPQAETMPAAEPPAEAANPDDRFIGMDQEAAGKLCEEENITYRIIEIDGMPQPATSDYQPERLNFAIAEGKITKVSRG</sequence>
<feature type="region of interest" description="Disordered" evidence="1">
    <location>
        <begin position="25"/>
        <end position="61"/>
    </location>
</feature>
<evidence type="ECO:0000256" key="2">
    <source>
        <dbReference type="SAM" id="SignalP"/>
    </source>
</evidence>
<gene>
    <name evidence="3" type="ORF">JIN82_00440</name>
</gene>
<feature type="signal peptide" evidence="2">
    <location>
        <begin position="1"/>
        <end position="21"/>
    </location>
</feature>
<keyword evidence="4" id="KW-1185">Reference proteome</keyword>
<dbReference type="PROSITE" id="PS51257">
    <property type="entry name" value="PROKAR_LIPOPROTEIN"/>
    <property type="match status" value="1"/>
</dbReference>
<dbReference type="AlphaFoldDB" id="A0A8J7MAL8"/>
<dbReference type="RefSeq" id="WP_200309608.1">
    <property type="nucleotide sequence ID" value="NZ_JAENIM010000008.1"/>
</dbReference>
<feature type="compositionally biased region" description="Low complexity" evidence="1">
    <location>
        <begin position="30"/>
        <end position="57"/>
    </location>
</feature>
<evidence type="ECO:0000313" key="3">
    <source>
        <dbReference type="EMBL" id="MBK1789612.1"/>
    </source>
</evidence>
<dbReference type="EMBL" id="JAENIM010000008">
    <property type="protein sequence ID" value="MBK1789612.1"/>
    <property type="molecule type" value="Genomic_DNA"/>
</dbReference>
<name>A0A8J7MAL8_9BACT</name>
<evidence type="ECO:0000313" key="4">
    <source>
        <dbReference type="Proteomes" id="UP000624703"/>
    </source>
</evidence>
<protein>
    <recommendedName>
        <fullName evidence="5">Peptidase inhibitor I78 family protein</fullName>
    </recommendedName>
</protein>
<feature type="chain" id="PRO_5035312296" description="Peptidase inhibitor I78 family protein" evidence="2">
    <location>
        <begin position="22"/>
        <end position="118"/>
    </location>
</feature>
<organism evidence="3 4">
    <name type="scientific">Persicirhabdus sediminis</name>
    <dbReference type="NCBI Taxonomy" id="454144"/>
    <lineage>
        <taxon>Bacteria</taxon>
        <taxon>Pseudomonadati</taxon>
        <taxon>Verrucomicrobiota</taxon>
        <taxon>Verrucomicrobiia</taxon>
        <taxon>Verrucomicrobiales</taxon>
        <taxon>Verrucomicrobiaceae</taxon>
        <taxon>Persicirhabdus</taxon>
    </lineage>
</organism>
<evidence type="ECO:0008006" key="5">
    <source>
        <dbReference type="Google" id="ProtNLM"/>
    </source>
</evidence>
<evidence type="ECO:0000256" key="1">
    <source>
        <dbReference type="SAM" id="MobiDB-lite"/>
    </source>
</evidence>
<reference evidence="3" key="1">
    <citation type="submission" date="2021-01" db="EMBL/GenBank/DDBJ databases">
        <title>Modified the classification status of verrucomicrobia.</title>
        <authorList>
            <person name="Feng X."/>
        </authorList>
    </citation>
    <scope>NUCLEOTIDE SEQUENCE</scope>
    <source>
        <strain evidence="3">_KCTC 22039</strain>
    </source>
</reference>
<dbReference type="Proteomes" id="UP000624703">
    <property type="component" value="Unassembled WGS sequence"/>
</dbReference>
<keyword evidence="2" id="KW-0732">Signal</keyword>
<accession>A0A8J7MAL8</accession>
<comment type="caution">
    <text evidence="3">The sequence shown here is derived from an EMBL/GenBank/DDBJ whole genome shotgun (WGS) entry which is preliminary data.</text>
</comment>
<proteinExistence type="predicted"/>